<accession>A0A1G6XDR3</accession>
<dbReference type="EMBL" id="FNAN01000002">
    <property type="protein sequence ID" value="SDD75913.1"/>
    <property type="molecule type" value="Genomic_DNA"/>
</dbReference>
<dbReference type="Proteomes" id="UP000198748">
    <property type="component" value="Unassembled WGS sequence"/>
</dbReference>
<dbReference type="AlphaFoldDB" id="A0A1G6XDR3"/>
<sequence>MRITWLHVCKCLARFCSFQLKTKHHQQMETTVFEARARELVDDIKEIVKVKGISLIDALEEAGISRKSSEKILNQGVMPNLSEFLALCQISGITFHLPYVETTNSPM</sequence>
<reference evidence="2" key="1">
    <citation type="submission" date="2016-10" db="EMBL/GenBank/DDBJ databases">
        <authorList>
            <person name="Varghese N."/>
            <person name="Submissions S."/>
        </authorList>
    </citation>
    <scope>NUCLEOTIDE SEQUENCE [LARGE SCALE GENOMIC DNA]</scope>
    <source>
        <strain evidence="2">DSM 25329</strain>
    </source>
</reference>
<name>A0A1G6XDR3_9BACT</name>
<dbReference type="STRING" id="659014.SAMN04487996_102127"/>
<organism evidence="1 2">
    <name type="scientific">Dyadobacter soli</name>
    <dbReference type="NCBI Taxonomy" id="659014"/>
    <lineage>
        <taxon>Bacteria</taxon>
        <taxon>Pseudomonadati</taxon>
        <taxon>Bacteroidota</taxon>
        <taxon>Cytophagia</taxon>
        <taxon>Cytophagales</taxon>
        <taxon>Spirosomataceae</taxon>
        <taxon>Dyadobacter</taxon>
    </lineage>
</organism>
<dbReference type="GO" id="GO:0003677">
    <property type="term" value="F:DNA binding"/>
    <property type="evidence" value="ECO:0007669"/>
    <property type="project" value="InterPro"/>
</dbReference>
<keyword evidence="2" id="KW-1185">Reference proteome</keyword>
<dbReference type="InterPro" id="IPR010982">
    <property type="entry name" value="Lambda_DNA-bd_dom_sf"/>
</dbReference>
<evidence type="ECO:0000313" key="1">
    <source>
        <dbReference type="EMBL" id="SDD75913.1"/>
    </source>
</evidence>
<protein>
    <submittedName>
        <fullName evidence="1">Uncharacterized protein</fullName>
    </submittedName>
</protein>
<gene>
    <name evidence="1" type="ORF">SAMN04487996_102127</name>
</gene>
<dbReference type="SUPFAM" id="SSF47413">
    <property type="entry name" value="lambda repressor-like DNA-binding domains"/>
    <property type="match status" value="1"/>
</dbReference>
<proteinExistence type="predicted"/>
<evidence type="ECO:0000313" key="2">
    <source>
        <dbReference type="Proteomes" id="UP000198748"/>
    </source>
</evidence>